<evidence type="ECO:0000256" key="8">
    <source>
        <dbReference type="ARBA" id="ARBA00022801"/>
    </source>
</evidence>
<dbReference type="PANTHER" id="PTHR19288">
    <property type="entry name" value="4-NITROPHENYLPHOSPHATASE-RELATED"/>
    <property type="match status" value="1"/>
</dbReference>
<keyword evidence="7" id="KW-0479">Metal-binding</keyword>
<comment type="caution">
    <text evidence="14">The sequence shown here is derived from an EMBL/GenBank/DDBJ whole genome shotgun (WGS) entry which is preliminary data.</text>
</comment>
<dbReference type="Pfam" id="PF13242">
    <property type="entry name" value="Hydrolase_like"/>
    <property type="match status" value="1"/>
</dbReference>
<protein>
    <recommendedName>
        <fullName evidence="12">Phospholysine phosphohistidine inorganic pyrophosphate phosphatase</fullName>
        <ecNumber evidence="5">3.6.1.1</ecNumber>
    </recommendedName>
</protein>
<dbReference type="InterPro" id="IPR036412">
    <property type="entry name" value="HAD-like_sf"/>
</dbReference>
<dbReference type="GO" id="GO:0005829">
    <property type="term" value="C:cytosol"/>
    <property type="evidence" value="ECO:0007669"/>
    <property type="project" value="TreeGrafter"/>
</dbReference>
<comment type="function">
    <text evidence="11">Phosphatase that hydrolyzes imidodiphosphate, 3-phosphohistidine and 6-phospholysine. Has broad substrate specificity and can also hydrolyze inorganic diphosphate, but with lower efficiency.</text>
</comment>
<dbReference type="EC" id="3.6.1.1" evidence="5"/>
<gene>
    <name evidence="14" type="ORF">OTU49_006948</name>
</gene>
<evidence type="ECO:0000256" key="11">
    <source>
        <dbReference type="ARBA" id="ARBA00037258"/>
    </source>
</evidence>
<evidence type="ECO:0000256" key="10">
    <source>
        <dbReference type="ARBA" id="ARBA00023242"/>
    </source>
</evidence>
<evidence type="ECO:0000256" key="1">
    <source>
        <dbReference type="ARBA" id="ARBA00001946"/>
    </source>
</evidence>
<organism evidence="14 15">
    <name type="scientific">Cherax quadricarinatus</name>
    <name type="common">Australian red claw crayfish</name>
    <dbReference type="NCBI Taxonomy" id="27406"/>
    <lineage>
        <taxon>Eukaryota</taxon>
        <taxon>Metazoa</taxon>
        <taxon>Ecdysozoa</taxon>
        <taxon>Arthropoda</taxon>
        <taxon>Crustacea</taxon>
        <taxon>Multicrustacea</taxon>
        <taxon>Malacostraca</taxon>
        <taxon>Eumalacostraca</taxon>
        <taxon>Eucarida</taxon>
        <taxon>Decapoda</taxon>
        <taxon>Pleocyemata</taxon>
        <taxon>Astacidea</taxon>
        <taxon>Parastacoidea</taxon>
        <taxon>Parastacidae</taxon>
        <taxon>Cherax</taxon>
    </lineage>
</organism>
<dbReference type="GO" id="GO:0004427">
    <property type="term" value="F:inorganic diphosphate phosphatase activity"/>
    <property type="evidence" value="ECO:0007669"/>
    <property type="project" value="UniProtKB-EC"/>
</dbReference>
<keyword evidence="6" id="KW-0963">Cytoplasm</keyword>
<evidence type="ECO:0000313" key="14">
    <source>
        <dbReference type="EMBL" id="KAK8732826.1"/>
    </source>
</evidence>
<reference evidence="14 15" key="1">
    <citation type="journal article" date="2024" name="BMC Genomics">
        <title>Genome assembly of redclaw crayfish (Cherax quadricarinatus) provides insights into its immune adaptation and hypoxia tolerance.</title>
        <authorList>
            <person name="Liu Z."/>
            <person name="Zheng J."/>
            <person name="Li H."/>
            <person name="Fang K."/>
            <person name="Wang S."/>
            <person name="He J."/>
            <person name="Zhou D."/>
            <person name="Weng S."/>
            <person name="Chi M."/>
            <person name="Gu Z."/>
            <person name="He J."/>
            <person name="Li F."/>
            <person name="Wang M."/>
        </authorList>
    </citation>
    <scope>NUCLEOTIDE SEQUENCE [LARGE SCALE GENOMIC DNA]</scope>
    <source>
        <strain evidence="14">ZL_2023a</strain>
    </source>
</reference>
<dbReference type="Pfam" id="PF13344">
    <property type="entry name" value="Hydrolase_6"/>
    <property type="match status" value="1"/>
</dbReference>
<keyword evidence="10" id="KW-0539">Nucleus</keyword>
<sequence>TRAGYPLPTRPQDTRLVCIIAQVNLTLPVMAVNSWLAEPIKGLLLDITGVLYESGEGFGTAIPGSVEAVKRLRETGIPVRFVTNETCATRAELIKKLHHHSFSVSEGDVFSPVPAVISLLKERGLVPHLLVHPAIECEFSGLVAGNPTCVVMGDADEAFSFANMNVAFRALKAMEDPKLFALGFGKYYKHKGQLQLDVGAFATALEFACDIKSEIVGKPSPLFFDAALSDIGITAKEAVMIGDDIVSDVGGAQKCGIRGVLVRTGKYTRSCENHPTVTPHFIANNLSEAVDLIIEAQSKNIHQV</sequence>
<evidence type="ECO:0000256" key="4">
    <source>
        <dbReference type="ARBA" id="ARBA00007958"/>
    </source>
</evidence>
<dbReference type="GO" id="GO:0005634">
    <property type="term" value="C:nucleus"/>
    <property type="evidence" value="ECO:0007669"/>
    <property type="project" value="UniProtKB-SubCell"/>
</dbReference>
<keyword evidence="15" id="KW-1185">Reference proteome</keyword>
<proteinExistence type="inferred from homology"/>
<evidence type="ECO:0000256" key="13">
    <source>
        <dbReference type="ARBA" id="ARBA00047820"/>
    </source>
</evidence>
<dbReference type="SUPFAM" id="SSF56784">
    <property type="entry name" value="HAD-like"/>
    <property type="match status" value="1"/>
</dbReference>
<dbReference type="InterPro" id="IPR006357">
    <property type="entry name" value="HAD-SF_hydro_IIA"/>
</dbReference>
<evidence type="ECO:0000313" key="15">
    <source>
        <dbReference type="Proteomes" id="UP001445076"/>
    </source>
</evidence>
<dbReference type="FunFam" id="3.40.50.1000:FF:000051">
    <property type="entry name" value="Phospholysine phosphohistidine inorganic pyrophosphate phosphatase"/>
    <property type="match status" value="1"/>
</dbReference>
<dbReference type="NCBIfam" id="TIGR01460">
    <property type="entry name" value="HAD-SF-IIA"/>
    <property type="match status" value="1"/>
</dbReference>
<evidence type="ECO:0000256" key="7">
    <source>
        <dbReference type="ARBA" id="ARBA00022723"/>
    </source>
</evidence>
<feature type="non-terminal residue" evidence="14">
    <location>
        <position position="1"/>
    </location>
</feature>
<dbReference type="EMBL" id="JARKIK010000056">
    <property type="protein sequence ID" value="KAK8732826.1"/>
    <property type="molecule type" value="Genomic_DNA"/>
</dbReference>
<comment type="similarity">
    <text evidence="4">Belongs to the HAD-like hydrolase superfamily.</text>
</comment>
<evidence type="ECO:0000256" key="9">
    <source>
        <dbReference type="ARBA" id="ARBA00022842"/>
    </source>
</evidence>
<dbReference type="AlphaFoldDB" id="A0AAW0WZH3"/>
<dbReference type="InterPro" id="IPR006355">
    <property type="entry name" value="LHPP/HDHD2"/>
</dbReference>
<evidence type="ECO:0000256" key="12">
    <source>
        <dbReference type="ARBA" id="ARBA00039357"/>
    </source>
</evidence>
<keyword evidence="8" id="KW-0378">Hydrolase</keyword>
<evidence type="ECO:0000256" key="6">
    <source>
        <dbReference type="ARBA" id="ARBA00022490"/>
    </source>
</evidence>
<evidence type="ECO:0000256" key="2">
    <source>
        <dbReference type="ARBA" id="ARBA00004123"/>
    </source>
</evidence>
<comment type="subcellular location">
    <subcellularLocation>
        <location evidence="3">Cytoplasm</location>
    </subcellularLocation>
    <subcellularLocation>
        <location evidence="2">Nucleus</location>
    </subcellularLocation>
</comment>
<dbReference type="GO" id="GO:0046872">
    <property type="term" value="F:metal ion binding"/>
    <property type="evidence" value="ECO:0007669"/>
    <property type="project" value="UniProtKB-KW"/>
</dbReference>
<comment type="cofactor">
    <cofactor evidence="1">
        <name>Mg(2+)</name>
        <dbReference type="ChEBI" id="CHEBI:18420"/>
    </cofactor>
</comment>
<keyword evidence="9" id="KW-0460">Magnesium</keyword>
<dbReference type="GO" id="GO:0016791">
    <property type="term" value="F:phosphatase activity"/>
    <property type="evidence" value="ECO:0007669"/>
    <property type="project" value="InterPro"/>
</dbReference>
<comment type="catalytic activity">
    <reaction evidence="13">
        <text>diphosphate + H2O = 2 phosphate + H(+)</text>
        <dbReference type="Rhea" id="RHEA:24576"/>
        <dbReference type="ChEBI" id="CHEBI:15377"/>
        <dbReference type="ChEBI" id="CHEBI:15378"/>
        <dbReference type="ChEBI" id="CHEBI:33019"/>
        <dbReference type="ChEBI" id="CHEBI:43474"/>
        <dbReference type="EC" id="3.6.1.1"/>
    </reaction>
</comment>
<dbReference type="NCBIfam" id="TIGR01458">
    <property type="entry name" value="HAD-SF-IIA-hyp3"/>
    <property type="match status" value="1"/>
</dbReference>
<accession>A0AAW0WZH3</accession>
<dbReference type="Proteomes" id="UP001445076">
    <property type="component" value="Unassembled WGS sequence"/>
</dbReference>
<dbReference type="Gene3D" id="3.40.50.1000">
    <property type="entry name" value="HAD superfamily/HAD-like"/>
    <property type="match status" value="2"/>
</dbReference>
<evidence type="ECO:0000256" key="3">
    <source>
        <dbReference type="ARBA" id="ARBA00004496"/>
    </source>
</evidence>
<dbReference type="InterPro" id="IPR023214">
    <property type="entry name" value="HAD_sf"/>
</dbReference>
<dbReference type="PANTHER" id="PTHR19288:SF44">
    <property type="entry name" value="PHOSPHOLYSINE PHOSPHOHISTIDINE INORGANIC PYROPHOSPHATE PHOSPHATASE"/>
    <property type="match status" value="1"/>
</dbReference>
<evidence type="ECO:0000256" key="5">
    <source>
        <dbReference type="ARBA" id="ARBA00012146"/>
    </source>
</evidence>
<name>A0AAW0WZH3_CHEQU</name>